<comment type="caution">
    <text evidence="2">The sequence shown here is derived from an EMBL/GenBank/DDBJ whole genome shotgun (WGS) entry which is preliminary data.</text>
</comment>
<keyword evidence="3" id="KW-1185">Reference proteome</keyword>
<dbReference type="OrthoDB" id="3469917at2759"/>
<protein>
    <submittedName>
        <fullName evidence="2">Uncharacterized protein</fullName>
    </submittedName>
</protein>
<proteinExistence type="predicted"/>
<dbReference type="InParanoid" id="H0EZB7"/>
<evidence type="ECO:0000256" key="1">
    <source>
        <dbReference type="SAM" id="MobiDB-lite"/>
    </source>
</evidence>
<organism evidence="2 3">
    <name type="scientific">Glarea lozoyensis (strain ATCC 74030 / MF5533)</name>
    <dbReference type="NCBI Taxonomy" id="1104152"/>
    <lineage>
        <taxon>Eukaryota</taxon>
        <taxon>Fungi</taxon>
        <taxon>Dikarya</taxon>
        <taxon>Ascomycota</taxon>
        <taxon>Pezizomycotina</taxon>
        <taxon>Leotiomycetes</taxon>
        <taxon>Helotiales</taxon>
        <taxon>Helotiaceae</taxon>
        <taxon>Glarea</taxon>
    </lineage>
</organism>
<name>H0EZB7_GLAL7</name>
<feature type="compositionally biased region" description="Basic and acidic residues" evidence="1">
    <location>
        <begin position="301"/>
        <end position="319"/>
    </location>
</feature>
<dbReference type="HOGENOM" id="CLU_536410_0_0_1"/>
<evidence type="ECO:0000313" key="3">
    <source>
        <dbReference type="Proteomes" id="UP000005446"/>
    </source>
</evidence>
<dbReference type="EMBL" id="AGUE01000277">
    <property type="protein sequence ID" value="EHK96126.1"/>
    <property type="molecule type" value="Genomic_DNA"/>
</dbReference>
<feature type="region of interest" description="Disordered" evidence="1">
    <location>
        <begin position="297"/>
        <end position="319"/>
    </location>
</feature>
<dbReference type="Proteomes" id="UP000005446">
    <property type="component" value="Unassembled WGS sequence"/>
</dbReference>
<reference evidence="2 3" key="1">
    <citation type="journal article" date="2012" name="Eukaryot. Cell">
        <title>Genome sequence of the fungus Glarea lozoyensis: the first genome sequence of a species from the Helotiaceae family.</title>
        <authorList>
            <person name="Youssar L."/>
            <person name="Gruening B.A."/>
            <person name="Erxleben A."/>
            <person name="Guenther S."/>
            <person name="Huettel W."/>
        </authorList>
    </citation>
    <scope>NUCLEOTIDE SEQUENCE [LARGE SCALE GENOMIC DNA]</scope>
    <source>
        <strain evidence="3">ATCC 74030 / MF5533</strain>
    </source>
</reference>
<evidence type="ECO:0000313" key="2">
    <source>
        <dbReference type="EMBL" id="EHK96126.1"/>
    </source>
</evidence>
<accession>H0EZB7</accession>
<sequence length="518" mass="59315">MATAEDEKPTSPIPALLLPLIPQATVLSSSLYTHVSTNFHGTDVIRSVAGIIAAAPSILTTFHTTVETYPVSCEDSVCIILRSLEREFDNVEKVLEEALGKEADVDWLDDGQKVRTGRGDPRQVALQEGMMAVGPLGRVMVTIEDGLDCLAFLGVMAKAKGLMGIAEGERSDEQKREIKRAVEQYDFKTVQREKIMIKEVIDAALYQERAARMDDNVSDYGGHDRVIDRVVERPMTYREFDNRSIASFDSFASDQFVKPKAVYEYWILQKIEGESRVRSTWKFFGLTAREMMDDTSYTVEGKPRPQEEMKAKDEETRTEAEYHAREASIKATISTLSYRFQNELVLLMQDRERASSNVRFLREWSIVDIQPLKPKVTTKAQSWSGWWNGEGGISQWGCILKGETSFKQEAGKDYAANVRFPDRFRDAFRKSTYGPVVIDRDYDTRRYPEDERVIPRRPIAPRQAYPRQRIYPQKQKEPTQEMYKRAVEELFSGLEQSKDERQRRSFEAVMTALDEPSL</sequence>
<gene>
    <name evidence="2" type="ORF">M7I_8180</name>
</gene>
<dbReference type="AlphaFoldDB" id="H0EZB7"/>